<dbReference type="RefSeq" id="WP_129886434.1">
    <property type="nucleotide sequence ID" value="NZ_CP035758.1"/>
</dbReference>
<protein>
    <submittedName>
        <fullName evidence="7">MFS transporter</fullName>
    </submittedName>
</protein>
<dbReference type="PANTHER" id="PTHR42718">
    <property type="entry name" value="MAJOR FACILITATOR SUPERFAMILY MULTIDRUG TRANSPORTER MFSC"/>
    <property type="match status" value="1"/>
</dbReference>
<feature type="transmembrane region" description="Helical" evidence="5">
    <location>
        <begin position="21"/>
        <end position="46"/>
    </location>
</feature>
<evidence type="ECO:0000256" key="3">
    <source>
        <dbReference type="ARBA" id="ARBA00022989"/>
    </source>
</evidence>
<dbReference type="KEGG" id="kbs:EPA93_07385"/>
<evidence type="ECO:0000313" key="7">
    <source>
        <dbReference type="EMBL" id="QBD75837.1"/>
    </source>
</evidence>
<feature type="transmembrane region" description="Helical" evidence="5">
    <location>
        <begin position="183"/>
        <end position="202"/>
    </location>
</feature>
<feature type="transmembrane region" description="Helical" evidence="5">
    <location>
        <begin position="288"/>
        <end position="309"/>
    </location>
</feature>
<feature type="transmembrane region" description="Helical" evidence="5">
    <location>
        <begin position="240"/>
        <end position="261"/>
    </location>
</feature>
<dbReference type="Pfam" id="PF07690">
    <property type="entry name" value="MFS_1"/>
    <property type="match status" value="1"/>
</dbReference>
<keyword evidence="2 5" id="KW-0812">Transmembrane</keyword>
<feature type="transmembrane region" description="Helical" evidence="5">
    <location>
        <begin position="321"/>
        <end position="341"/>
    </location>
</feature>
<name>A0A4P6JKV7_KTERU</name>
<evidence type="ECO:0000256" key="2">
    <source>
        <dbReference type="ARBA" id="ARBA00022692"/>
    </source>
</evidence>
<evidence type="ECO:0000256" key="5">
    <source>
        <dbReference type="SAM" id="Phobius"/>
    </source>
</evidence>
<evidence type="ECO:0000259" key="6">
    <source>
        <dbReference type="PROSITE" id="PS50850"/>
    </source>
</evidence>
<feature type="transmembrane region" description="Helical" evidence="5">
    <location>
        <begin position="348"/>
        <end position="368"/>
    </location>
</feature>
<dbReference type="Proteomes" id="UP000290365">
    <property type="component" value="Chromosome"/>
</dbReference>
<comment type="subcellular location">
    <subcellularLocation>
        <location evidence="1">Cell membrane</location>
        <topology evidence="1">Multi-pass membrane protein</topology>
    </subcellularLocation>
</comment>
<accession>A0A4P6JKV7</accession>
<feature type="domain" description="Major facilitator superfamily (MFS) profile" evidence="6">
    <location>
        <begin position="24"/>
        <end position="474"/>
    </location>
</feature>
<dbReference type="Gene3D" id="1.20.1720.10">
    <property type="entry name" value="Multidrug resistance protein D"/>
    <property type="match status" value="1"/>
</dbReference>
<dbReference type="InterPro" id="IPR011701">
    <property type="entry name" value="MFS"/>
</dbReference>
<dbReference type="Gene3D" id="1.20.1250.20">
    <property type="entry name" value="MFS general substrate transporter like domains"/>
    <property type="match status" value="1"/>
</dbReference>
<reference evidence="7 8" key="1">
    <citation type="submission" date="2019-01" db="EMBL/GenBank/DDBJ databases">
        <title>Ktedonosporobacter rubrisoli SCAWS-G2.</title>
        <authorList>
            <person name="Huang Y."/>
            <person name="Yan B."/>
        </authorList>
    </citation>
    <scope>NUCLEOTIDE SEQUENCE [LARGE SCALE GENOMIC DNA]</scope>
    <source>
        <strain evidence="7 8">SCAWS-G2</strain>
    </source>
</reference>
<sequence>METQIKSSSSPQAENRLDARRWLMLAVVLSAAFIGTVDEFIINIAVPSIEHELHTNFAEVQLVVAGYTLAFAVFLVTGGRMGDIYGRKRLFILGVASFTLFSALCGFAASPLLLIIFRLAQGIAAAAMIPQVISFIQVNFAPSERPLAFGIYAAVSGLASILGQVFGGFLLTANLFNLGWRSVFLVNVPIGIIALLAAFPLIQESREQDARRLDYGGAILLTISLFLLVFPLVMGGNAGWPLWSIICLLLFVPSMAIFLVYEQRLTKQGKLPLVSLGLFRQRRFPAGLLTNLLATMFFGGLMFLLAFYLQTILHLTPLQAGLAFLASSITFILASSINPFLFSRLGKWGMSIAAALVTLAYLLLVLSAQWLVPLWGIVPLIVALFMIGFGMGSLVTPLMNKTLEEVTHQDVGTASGVYTTASQVAVALGVALLGLLFSMLTTSGGDALHAFVITLLVTTLLSLVLSLTVLPLRKPAGS</sequence>
<evidence type="ECO:0000256" key="1">
    <source>
        <dbReference type="ARBA" id="ARBA00004651"/>
    </source>
</evidence>
<feature type="transmembrane region" description="Helical" evidence="5">
    <location>
        <begin position="148"/>
        <end position="171"/>
    </location>
</feature>
<gene>
    <name evidence="7" type="ORF">EPA93_07385</name>
</gene>
<dbReference type="AlphaFoldDB" id="A0A4P6JKV7"/>
<dbReference type="EMBL" id="CP035758">
    <property type="protein sequence ID" value="QBD75837.1"/>
    <property type="molecule type" value="Genomic_DNA"/>
</dbReference>
<dbReference type="SUPFAM" id="SSF103473">
    <property type="entry name" value="MFS general substrate transporter"/>
    <property type="match status" value="1"/>
</dbReference>
<feature type="transmembrane region" description="Helical" evidence="5">
    <location>
        <begin position="374"/>
        <end position="395"/>
    </location>
</feature>
<dbReference type="GO" id="GO:0022857">
    <property type="term" value="F:transmembrane transporter activity"/>
    <property type="evidence" value="ECO:0007669"/>
    <property type="project" value="InterPro"/>
</dbReference>
<dbReference type="GO" id="GO:0005886">
    <property type="term" value="C:plasma membrane"/>
    <property type="evidence" value="ECO:0007669"/>
    <property type="project" value="UniProtKB-SubCell"/>
</dbReference>
<dbReference type="InterPro" id="IPR020846">
    <property type="entry name" value="MFS_dom"/>
</dbReference>
<proteinExistence type="predicted"/>
<feature type="transmembrane region" description="Helical" evidence="5">
    <location>
        <begin position="115"/>
        <end position="136"/>
    </location>
</feature>
<dbReference type="InterPro" id="IPR036259">
    <property type="entry name" value="MFS_trans_sf"/>
</dbReference>
<evidence type="ECO:0000256" key="4">
    <source>
        <dbReference type="ARBA" id="ARBA00023136"/>
    </source>
</evidence>
<keyword evidence="4 5" id="KW-0472">Membrane</keyword>
<dbReference type="OrthoDB" id="146360at2"/>
<feature type="transmembrane region" description="Helical" evidence="5">
    <location>
        <begin position="416"/>
        <end position="441"/>
    </location>
</feature>
<keyword evidence="8" id="KW-1185">Reference proteome</keyword>
<feature type="transmembrane region" description="Helical" evidence="5">
    <location>
        <begin position="90"/>
        <end position="109"/>
    </location>
</feature>
<feature type="transmembrane region" description="Helical" evidence="5">
    <location>
        <begin position="58"/>
        <end position="78"/>
    </location>
</feature>
<dbReference type="PROSITE" id="PS50850">
    <property type="entry name" value="MFS"/>
    <property type="match status" value="1"/>
</dbReference>
<feature type="transmembrane region" description="Helical" evidence="5">
    <location>
        <begin position="447"/>
        <end position="472"/>
    </location>
</feature>
<dbReference type="CDD" id="cd17321">
    <property type="entry name" value="MFS_MMR_MDR_like"/>
    <property type="match status" value="1"/>
</dbReference>
<dbReference type="PANTHER" id="PTHR42718:SF39">
    <property type="entry name" value="ACTINORHODIN TRANSPORTER-RELATED"/>
    <property type="match status" value="1"/>
</dbReference>
<feature type="transmembrane region" description="Helical" evidence="5">
    <location>
        <begin position="214"/>
        <end position="234"/>
    </location>
</feature>
<evidence type="ECO:0000313" key="8">
    <source>
        <dbReference type="Proteomes" id="UP000290365"/>
    </source>
</evidence>
<keyword evidence="3 5" id="KW-1133">Transmembrane helix</keyword>
<organism evidence="7 8">
    <name type="scientific">Ktedonosporobacter rubrisoli</name>
    <dbReference type="NCBI Taxonomy" id="2509675"/>
    <lineage>
        <taxon>Bacteria</taxon>
        <taxon>Bacillati</taxon>
        <taxon>Chloroflexota</taxon>
        <taxon>Ktedonobacteria</taxon>
        <taxon>Ktedonobacterales</taxon>
        <taxon>Ktedonosporobacteraceae</taxon>
        <taxon>Ktedonosporobacter</taxon>
    </lineage>
</organism>
<dbReference type="PRINTS" id="PR01036">
    <property type="entry name" value="TCRTETB"/>
</dbReference>